<sequence>MNKYGKLKANILNIFSFFLIFSFLIVGLILILLAAKAIPNSFNKPSIVTCYVFGSLFLVLFLLIISKMISIMKAENRYKKNAVDVDKYFADVEKTKSQEQNDLKFANAPKTDKESRNIYFSYLLSYMRKTYRRPNLELKDYAIKCALEDLIIEIKTTYGIFDVYLAIEFTKSLHRKMILRGEYNHYKVYFDGIRKLINLTNEYVRKLLNFS</sequence>
<proteinExistence type="predicted"/>
<reference evidence="2" key="1">
    <citation type="submission" date="2019-01" db="EMBL/GenBank/DDBJ databases">
        <authorList>
            <consortium name="Pathogen Informatics"/>
        </authorList>
    </citation>
    <scope>NUCLEOTIDE SEQUENCE [LARGE SCALE GENOMIC DNA]</scope>
    <source>
        <strain evidence="2">NCTC10113</strain>
    </source>
</reference>
<accession>A0A448ZZE5</accession>
<dbReference type="RefSeq" id="WP_024543858.1">
    <property type="nucleotide sequence ID" value="NZ_LR214938.2"/>
</dbReference>
<keyword evidence="1" id="KW-0812">Transmembrane</keyword>
<keyword evidence="2" id="KW-0614">Plasmid</keyword>
<dbReference type="EMBL" id="LR214939">
    <property type="protein sequence ID" value="VEU56601.1"/>
    <property type="molecule type" value="Genomic_DNA"/>
</dbReference>
<dbReference type="AlphaFoldDB" id="A0A448ZZE5"/>
<keyword evidence="1" id="KW-0472">Membrane</keyword>
<evidence type="ECO:0000256" key="1">
    <source>
        <dbReference type="SAM" id="Phobius"/>
    </source>
</evidence>
<geneLocation type="plasmid" evidence="2">
    <name>2</name>
</geneLocation>
<evidence type="ECO:0000313" key="2">
    <source>
        <dbReference type="EMBL" id="VEU56601.1"/>
    </source>
</evidence>
<gene>
    <name evidence="2" type="ORF">NCTC10113_01513</name>
</gene>
<protein>
    <submittedName>
        <fullName evidence="2">Hypothetical membrane protein</fullName>
    </submittedName>
</protein>
<keyword evidence="1" id="KW-1133">Transmembrane helix</keyword>
<name>A0A448ZZE5_METSV</name>
<organism evidence="2">
    <name type="scientific">Metamycoplasma salivarium</name>
    <name type="common">Mycoplasma salivarium</name>
    <dbReference type="NCBI Taxonomy" id="2124"/>
    <lineage>
        <taxon>Bacteria</taxon>
        <taxon>Bacillati</taxon>
        <taxon>Mycoplasmatota</taxon>
        <taxon>Mycoplasmoidales</taxon>
        <taxon>Metamycoplasmataceae</taxon>
        <taxon>Metamycoplasma</taxon>
    </lineage>
</organism>
<feature type="transmembrane region" description="Helical" evidence="1">
    <location>
        <begin position="46"/>
        <end position="65"/>
    </location>
</feature>
<feature type="transmembrane region" description="Helical" evidence="1">
    <location>
        <begin position="12"/>
        <end position="34"/>
    </location>
</feature>